<dbReference type="InterPro" id="IPR029016">
    <property type="entry name" value="GAF-like_dom_sf"/>
</dbReference>
<feature type="binding site" evidence="6">
    <location>
        <position position="638"/>
    </location>
    <ligand>
        <name>AMP</name>
        <dbReference type="ChEBI" id="CHEBI:456215"/>
    </ligand>
</feature>
<comment type="similarity">
    <text evidence="1 8">Belongs to the cyclic nucleotide phosphodiesterase family.</text>
</comment>
<dbReference type="PANTHER" id="PTHR11347">
    <property type="entry name" value="CYCLIC NUCLEOTIDE PHOSPHODIESTERASE"/>
    <property type="match status" value="1"/>
</dbReference>
<dbReference type="Pfam" id="PF00233">
    <property type="entry name" value="PDEase_I"/>
    <property type="match status" value="1"/>
</dbReference>
<name>A0A9Q0MEE4_BLOTA</name>
<feature type="binding site" evidence="7">
    <location>
        <position position="637"/>
    </location>
    <ligand>
        <name>Zn(2+)</name>
        <dbReference type="ChEBI" id="CHEBI:29105"/>
        <label>1</label>
    </ligand>
</feature>
<keyword evidence="11" id="KW-1185">Reference proteome</keyword>
<dbReference type="EMBL" id="JAPWDV010000001">
    <property type="protein sequence ID" value="KAJ6222987.1"/>
    <property type="molecule type" value="Genomic_DNA"/>
</dbReference>
<dbReference type="GO" id="GO:0007165">
    <property type="term" value="P:signal transduction"/>
    <property type="evidence" value="ECO:0007669"/>
    <property type="project" value="InterPro"/>
</dbReference>
<dbReference type="FunFam" id="1.10.1300.10:FF:000003">
    <property type="entry name" value="Phosphodiesterase"/>
    <property type="match status" value="1"/>
</dbReference>
<protein>
    <recommendedName>
        <fullName evidence="8">Phosphodiesterase</fullName>
        <ecNumber evidence="8">3.1.4.-</ecNumber>
    </recommendedName>
</protein>
<evidence type="ECO:0000313" key="10">
    <source>
        <dbReference type="EMBL" id="KAJ6222987.1"/>
    </source>
</evidence>
<dbReference type="Gene3D" id="3.30.450.40">
    <property type="match status" value="2"/>
</dbReference>
<evidence type="ECO:0000256" key="6">
    <source>
        <dbReference type="PIRSR" id="PIRSR623088-2"/>
    </source>
</evidence>
<keyword evidence="4 8" id="KW-0378">Hydrolase</keyword>
<feature type="binding site" evidence="6">
    <location>
        <position position="748"/>
    </location>
    <ligand>
        <name>AMP</name>
        <dbReference type="ChEBI" id="CHEBI:456215"/>
    </ligand>
</feature>
<dbReference type="InterPro" id="IPR002073">
    <property type="entry name" value="PDEase_catalytic_dom"/>
</dbReference>
<dbReference type="AlphaFoldDB" id="A0A9Q0MEE4"/>
<evidence type="ECO:0000259" key="9">
    <source>
        <dbReference type="PROSITE" id="PS51845"/>
    </source>
</evidence>
<dbReference type="SUPFAM" id="SSF55781">
    <property type="entry name" value="GAF domain-like"/>
    <property type="match status" value="2"/>
</dbReference>
<dbReference type="SMART" id="SM00065">
    <property type="entry name" value="GAF"/>
    <property type="match status" value="2"/>
</dbReference>
<evidence type="ECO:0000256" key="3">
    <source>
        <dbReference type="ARBA" id="ARBA00022723"/>
    </source>
</evidence>
<sequence>MSNEIDEQLIVEYLRSNRLFSKAWFVQNAPKDFIQEWFNFRREPLSGKKNRSLNDGKLFAEHDNQSNAIYLSVSNLLADETMEDDHLSASYAQIVRDGRNSITLELFHDIVSRGSTKKKSREQLTREQWKEKFQGMNEHELFMELISDITNELDIDTLCHKILVNVCILTNSDRASLFLAKGSRDHRYLVAQLFDVTPECLLEDALMAAEDSHTKIPPLPFGTGIIGHVALSQQNVNIEDAYEDPRFNKDIDSRTGYHTKSLMCQPIVNFGGDVIGVAECINKLSDCSRFTKEDEDVFQKYLTFCGIGIQNAQLFEMSVLEYKHNQLLLTLARTIFEDTSQMDGLINKIMVKAKGILDCDICRVYLVNDELLSDNMISHDVFKSIFELQNESEEVSMINLNDETDSDYVEYARQVAITGKTLNLNNSFGNYKTSTFDSEGLSDSILSVPILNNKKKVLGVAQLVKIQRESFTEVDIVTVEGFSIFCGLGIHNCIIYEEATKLNARQQVALEVLAYHASSTVEKQSNLWFNTHVQSAEVYNIYNIHFDDLVLTDKETCLATIRMFTEMNFLNQFRISYMVLCRWTLSVKKNYRQVLYHNWRHALNVTQSMFIMLTTYDLKSLMSIKEQLALIIASMCHDLDHRGTNNSFQTKSGSPLATLYGSSIMENHHFYHCLLILKAEGNDILKSLSPEEYKEVIQIVEQCILSTDLEQYFRKKDKFAEMVNSGEKQFTEAYKREILRAMMMTACDLSAICKPWRIQKRVAEMVASEFFEQGDLEKSMQQEPPPMMDRARKAELPAMQVGFIDHICSPLYKVLYDFWPNLKPFYSGPK</sequence>
<reference evidence="10" key="1">
    <citation type="submission" date="2022-12" db="EMBL/GenBank/DDBJ databases">
        <title>Genome assemblies of Blomia tropicalis.</title>
        <authorList>
            <person name="Cui Y."/>
        </authorList>
    </citation>
    <scope>NUCLEOTIDE SEQUENCE</scope>
    <source>
        <tissue evidence="10">Adult mites</tissue>
    </source>
</reference>
<proteinExistence type="inferred from homology"/>
<dbReference type="OMA" id="FHIPYEV"/>
<dbReference type="PRINTS" id="PR00387">
    <property type="entry name" value="PDIESTERASE1"/>
</dbReference>
<evidence type="ECO:0000256" key="7">
    <source>
        <dbReference type="PIRSR" id="PIRSR623088-3"/>
    </source>
</evidence>
<comment type="cofactor">
    <cofactor evidence="8">
        <name>a divalent metal cation</name>
        <dbReference type="ChEBI" id="CHEBI:60240"/>
    </cofactor>
    <text evidence="8">Binds 2 divalent metal cations per subunit. Site 1 may preferentially bind zinc ions, while site 2 has a preference for magnesium and/or manganese ions.</text>
</comment>
<feature type="binding site" evidence="7">
    <location>
        <position position="638"/>
    </location>
    <ligand>
        <name>Zn(2+)</name>
        <dbReference type="ChEBI" id="CHEBI:29105"/>
        <label>1</label>
    </ligand>
</feature>
<dbReference type="CDD" id="cd00077">
    <property type="entry name" value="HDc"/>
    <property type="match status" value="1"/>
</dbReference>
<feature type="domain" description="PDEase" evidence="9">
    <location>
        <begin position="519"/>
        <end position="830"/>
    </location>
</feature>
<accession>A0A9Q0MEE4</accession>
<feature type="active site" description="Proton donor" evidence="5">
    <location>
        <position position="597"/>
    </location>
</feature>
<dbReference type="InterPro" id="IPR036971">
    <property type="entry name" value="PDEase_catalytic_dom_sf"/>
</dbReference>
<feature type="binding site" evidence="7">
    <location>
        <position position="638"/>
    </location>
    <ligand>
        <name>Zn(2+)</name>
        <dbReference type="ChEBI" id="CHEBI:29105"/>
        <label>2</label>
    </ligand>
</feature>
<dbReference type="InterPro" id="IPR003018">
    <property type="entry name" value="GAF"/>
</dbReference>
<dbReference type="SMART" id="SM00471">
    <property type="entry name" value="HDc"/>
    <property type="match status" value="1"/>
</dbReference>
<evidence type="ECO:0000256" key="4">
    <source>
        <dbReference type="ARBA" id="ARBA00022801"/>
    </source>
</evidence>
<dbReference type="GO" id="GO:0046872">
    <property type="term" value="F:metal ion binding"/>
    <property type="evidence" value="ECO:0007669"/>
    <property type="project" value="UniProtKB-KW"/>
</dbReference>
<evidence type="ECO:0000256" key="2">
    <source>
        <dbReference type="ARBA" id="ARBA00022535"/>
    </source>
</evidence>
<organism evidence="10 11">
    <name type="scientific">Blomia tropicalis</name>
    <name type="common">Mite</name>
    <dbReference type="NCBI Taxonomy" id="40697"/>
    <lineage>
        <taxon>Eukaryota</taxon>
        <taxon>Metazoa</taxon>
        <taxon>Ecdysozoa</taxon>
        <taxon>Arthropoda</taxon>
        <taxon>Chelicerata</taxon>
        <taxon>Arachnida</taxon>
        <taxon>Acari</taxon>
        <taxon>Acariformes</taxon>
        <taxon>Sarcoptiformes</taxon>
        <taxon>Astigmata</taxon>
        <taxon>Glycyphagoidea</taxon>
        <taxon>Echimyopodidae</taxon>
        <taxon>Blomia</taxon>
    </lineage>
</organism>
<dbReference type="InterPro" id="IPR023088">
    <property type="entry name" value="PDEase"/>
</dbReference>
<keyword evidence="3 7" id="KW-0479">Metal-binding</keyword>
<dbReference type="InterPro" id="IPR023174">
    <property type="entry name" value="PDEase_CS"/>
</dbReference>
<feature type="binding site" evidence="7">
    <location>
        <position position="601"/>
    </location>
    <ligand>
        <name>Zn(2+)</name>
        <dbReference type="ChEBI" id="CHEBI:29105"/>
        <label>1</label>
    </ligand>
</feature>
<feature type="binding site" evidence="6">
    <location>
        <begin position="597"/>
        <end position="601"/>
    </location>
    <ligand>
        <name>AMP</name>
        <dbReference type="ChEBI" id="CHEBI:456215"/>
    </ligand>
</feature>
<gene>
    <name evidence="10" type="ORF">RDWZM_001532</name>
</gene>
<dbReference type="PROSITE" id="PS00126">
    <property type="entry name" value="PDEASE_I_1"/>
    <property type="match status" value="1"/>
</dbReference>
<dbReference type="PROSITE" id="PS51845">
    <property type="entry name" value="PDEASE_I_2"/>
    <property type="match status" value="1"/>
</dbReference>
<evidence type="ECO:0000256" key="5">
    <source>
        <dbReference type="PIRSR" id="PIRSR623088-1"/>
    </source>
</evidence>
<evidence type="ECO:0000256" key="8">
    <source>
        <dbReference type="RuleBase" id="RU363067"/>
    </source>
</evidence>
<feature type="binding site" evidence="7">
    <location>
        <position position="748"/>
    </location>
    <ligand>
        <name>Zn(2+)</name>
        <dbReference type="ChEBI" id="CHEBI:29105"/>
        <label>1</label>
    </ligand>
</feature>
<feature type="binding site" evidence="6">
    <location>
        <position position="800"/>
    </location>
    <ligand>
        <name>AMP</name>
        <dbReference type="ChEBI" id="CHEBI:456215"/>
    </ligand>
</feature>
<comment type="caution">
    <text evidence="10">The sequence shown here is derived from an EMBL/GenBank/DDBJ whole genome shotgun (WGS) entry which is preliminary data.</text>
</comment>
<dbReference type="Proteomes" id="UP001142055">
    <property type="component" value="Chromosome 1"/>
</dbReference>
<dbReference type="SUPFAM" id="SSF109604">
    <property type="entry name" value="HD-domain/PDEase-like"/>
    <property type="match status" value="1"/>
</dbReference>
<dbReference type="InterPro" id="IPR003607">
    <property type="entry name" value="HD/PDEase_dom"/>
</dbReference>
<keyword evidence="2" id="KW-0140">cGMP</keyword>
<dbReference type="EC" id="3.1.4.-" evidence="8"/>
<dbReference type="Gene3D" id="1.10.1300.10">
    <property type="entry name" value="3'5'-cyclic nucleotide phosphodiesterase, catalytic domain"/>
    <property type="match status" value="1"/>
</dbReference>
<dbReference type="GO" id="GO:0004114">
    <property type="term" value="F:3',5'-cyclic-nucleotide phosphodiesterase activity"/>
    <property type="evidence" value="ECO:0007669"/>
    <property type="project" value="InterPro"/>
</dbReference>
<evidence type="ECO:0000256" key="1">
    <source>
        <dbReference type="ARBA" id="ARBA00007648"/>
    </source>
</evidence>
<dbReference type="Pfam" id="PF01590">
    <property type="entry name" value="GAF"/>
    <property type="match status" value="2"/>
</dbReference>
<evidence type="ECO:0000313" key="11">
    <source>
        <dbReference type="Proteomes" id="UP001142055"/>
    </source>
</evidence>